<name>A0A562LWZ3_9FLAO</name>
<evidence type="ECO:0000313" key="1">
    <source>
        <dbReference type="EMBL" id="TWI12126.1"/>
    </source>
</evidence>
<proteinExistence type="predicted"/>
<protein>
    <recommendedName>
        <fullName evidence="3">CDP-glycerol:poly(Glycerophosphate) glycerophosphotransferase</fullName>
    </recommendedName>
</protein>
<gene>
    <name evidence="1" type="ORF">IP98_01700</name>
</gene>
<dbReference type="AlphaFoldDB" id="A0A562LWZ3"/>
<reference evidence="1 2" key="1">
    <citation type="journal article" date="2015" name="Stand. Genomic Sci.">
        <title>Genomic Encyclopedia of Bacterial and Archaeal Type Strains, Phase III: the genomes of soil and plant-associated and newly described type strains.</title>
        <authorList>
            <person name="Whitman W.B."/>
            <person name="Woyke T."/>
            <person name="Klenk H.P."/>
            <person name="Zhou Y."/>
            <person name="Lilburn T.G."/>
            <person name="Beck B.J."/>
            <person name="De Vos P."/>
            <person name="Vandamme P."/>
            <person name="Eisen J.A."/>
            <person name="Garrity G."/>
            <person name="Hugenholtz P."/>
            <person name="Kyrpides N.C."/>
        </authorList>
    </citation>
    <scope>NUCLEOTIDE SEQUENCE [LARGE SCALE GENOMIC DNA]</scope>
    <source>
        <strain evidence="1 2">CGMCC 1.7270</strain>
    </source>
</reference>
<dbReference type="Proteomes" id="UP000319848">
    <property type="component" value="Unassembled WGS sequence"/>
</dbReference>
<organism evidence="1 2">
    <name type="scientific">Flavobacterium cauense R2A-7</name>
    <dbReference type="NCBI Taxonomy" id="1341154"/>
    <lineage>
        <taxon>Bacteria</taxon>
        <taxon>Pseudomonadati</taxon>
        <taxon>Bacteroidota</taxon>
        <taxon>Flavobacteriia</taxon>
        <taxon>Flavobacteriales</taxon>
        <taxon>Flavobacteriaceae</taxon>
        <taxon>Flavobacterium</taxon>
    </lineage>
</organism>
<comment type="caution">
    <text evidence="1">The sequence shown here is derived from an EMBL/GenBank/DDBJ whole genome shotgun (WGS) entry which is preliminary data.</text>
</comment>
<dbReference type="STRING" id="1341154.FCR2A7T_10990"/>
<dbReference type="SUPFAM" id="SSF53756">
    <property type="entry name" value="UDP-Glycosyltransferase/glycogen phosphorylase"/>
    <property type="match status" value="1"/>
</dbReference>
<accession>A0A562LWZ3</accession>
<dbReference type="EMBL" id="VLKQ01000007">
    <property type="protein sequence ID" value="TWI12126.1"/>
    <property type="molecule type" value="Genomic_DNA"/>
</dbReference>
<evidence type="ECO:0000313" key="2">
    <source>
        <dbReference type="Proteomes" id="UP000319848"/>
    </source>
</evidence>
<evidence type="ECO:0008006" key="3">
    <source>
        <dbReference type="Google" id="ProtNLM"/>
    </source>
</evidence>
<keyword evidence="2" id="KW-1185">Reference proteome</keyword>
<sequence length="484" mass="56285">MILKQFSIAEKKRYLATELYKVPKYPMSKNKIILLFPDGVGIRNYLYSDVFRTSNEELILFHNFDDETETEIKELTKVSSAIKIPKYNEGVKEKFIRELICISRLQYNSSLTDNKTILSNWKSNHKGSFKNIFYKAITISASLFKKYENILKLETAYQKAIRKNSFYTEVKKVLEEVKPDKLFCSHQRGLQCATIFAAAQDLGIETTTVIYSWDNLPKARMALRADNYLVWSEYMKAEMKMYYPEIHQSKIFVAGTPQFECYANPENIIPKKEFYDRYNLDLNKKIICYSGDDVLTSPDDPQYLEDIAVEIIKEGLDAEYQILLRRCPVDLSGRFDSVIQKYNNLIKEAPPVWLFKKSTDWSMVYPSKEDIPLLVSTAYYSDLVINIGSTMAFDFAMFGKSCVFINYDQKNKNVENWSVDTIYQFQHFRSMPAKEAVLWLNSSDEITQKIVQKSNMDDMAQWKSVVIADHKNASSNIKAILKIQ</sequence>